<dbReference type="Pfam" id="PF07727">
    <property type="entry name" value="RVT_2"/>
    <property type="match status" value="1"/>
</dbReference>
<evidence type="ECO:0000313" key="3">
    <source>
        <dbReference type="Proteomes" id="UP001151287"/>
    </source>
</evidence>
<dbReference type="Proteomes" id="UP001151287">
    <property type="component" value="Unassembled WGS sequence"/>
</dbReference>
<gene>
    <name evidence="2" type="ORF">LUZ63_004319</name>
</gene>
<dbReference type="InterPro" id="IPR013103">
    <property type="entry name" value="RVT_2"/>
</dbReference>
<dbReference type="PANTHER" id="PTHR11439:SF462">
    <property type="match status" value="1"/>
</dbReference>
<protein>
    <recommendedName>
        <fullName evidence="1">Reverse transcriptase Ty1/copia-type domain-containing protein</fullName>
    </recommendedName>
</protein>
<feature type="domain" description="Reverse transcriptase Ty1/copia-type" evidence="1">
    <location>
        <begin position="12"/>
        <end position="253"/>
    </location>
</feature>
<evidence type="ECO:0000313" key="2">
    <source>
        <dbReference type="EMBL" id="KAJ1704540.1"/>
    </source>
</evidence>
<dbReference type="EMBL" id="JAMQYH010000001">
    <property type="protein sequence ID" value="KAJ1704540.1"/>
    <property type="molecule type" value="Genomic_DNA"/>
</dbReference>
<comment type="caution">
    <text evidence="2">The sequence shown here is derived from an EMBL/GenBank/DDBJ whole genome shotgun (WGS) entry which is preliminary data.</text>
</comment>
<organism evidence="2 3">
    <name type="scientific">Rhynchospora breviuscula</name>
    <dbReference type="NCBI Taxonomy" id="2022672"/>
    <lineage>
        <taxon>Eukaryota</taxon>
        <taxon>Viridiplantae</taxon>
        <taxon>Streptophyta</taxon>
        <taxon>Embryophyta</taxon>
        <taxon>Tracheophyta</taxon>
        <taxon>Spermatophyta</taxon>
        <taxon>Magnoliopsida</taxon>
        <taxon>Liliopsida</taxon>
        <taxon>Poales</taxon>
        <taxon>Cyperaceae</taxon>
        <taxon>Cyperoideae</taxon>
        <taxon>Rhynchosporeae</taxon>
        <taxon>Rhynchospora</taxon>
    </lineage>
</organism>
<dbReference type="CDD" id="cd09272">
    <property type="entry name" value="RNase_HI_RT_Ty1"/>
    <property type="match status" value="1"/>
</dbReference>
<accession>A0A9Q0D3A9</accession>
<proteinExistence type="predicted"/>
<name>A0A9Q0D3A9_9POAL</name>
<reference evidence="2" key="1">
    <citation type="journal article" date="2022" name="Cell">
        <title>Repeat-based holocentromeres influence genome architecture and karyotype evolution.</title>
        <authorList>
            <person name="Hofstatter P.G."/>
            <person name="Thangavel G."/>
            <person name="Lux T."/>
            <person name="Neumann P."/>
            <person name="Vondrak T."/>
            <person name="Novak P."/>
            <person name="Zhang M."/>
            <person name="Costa L."/>
            <person name="Castellani M."/>
            <person name="Scott A."/>
            <person name="Toegelov H."/>
            <person name="Fuchs J."/>
            <person name="Mata-Sucre Y."/>
            <person name="Dias Y."/>
            <person name="Vanzela A.L.L."/>
            <person name="Huettel B."/>
            <person name="Almeida C.C.S."/>
            <person name="Simkova H."/>
            <person name="Souza G."/>
            <person name="Pedrosa-Harand A."/>
            <person name="Macas J."/>
            <person name="Mayer K.F.X."/>
            <person name="Houben A."/>
            <person name="Marques A."/>
        </authorList>
    </citation>
    <scope>NUCLEOTIDE SEQUENCE</scope>
    <source>
        <strain evidence="2">RhyBre1mFocal</strain>
    </source>
</reference>
<sequence length="494" mass="56005">MKTEIDALERNASWTLEELPRNKVAIGCKWVYCIKYHADGRVERYKARLVALGNRQVQGVDYIETFAPVAKMVSVKTFLAVAVARGWELHQMDVHNAFLHGDLNEEVYMRLPPGFTHSQPGKVCRLRKSIYGLRQAPRMWFAKLTTALETYGFVQSKADYSQFTYHKGDAFIAILIYVDDLVVAGNNSDAIHDFKQYISEVFHMKDLGALKYFLGIEIARGPTGLFLSQRKYALDMLAECGLLGAKPATTPLEQNHKLAESIGEKVKDPERYRRLVGRLIYLTITRPELSYSVHTLAQFMHEPLEAHYDAALRVIRYLKGNPGQGVLLRADSKLQLNGYCDSDWASCPTTRRSLTGYFVLLGGSPVSWKTKKQPTVSRSSAEAEYRSMANATCELLWLKSFLKSLDVAHEKPMNLYCDSHAALHIATNPVFHERTKHIELDCHFVRDKIKDGFIATQYVRSSEQLADILTKALGKQQFHYLLSKLGISNLYAPT</sequence>
<keyword evidence="3" id="KW-1185">Reference proteome</keyword>
<dbReference type="PANTHER" id="PTHR11439">
    <property type="entry name" value="GAG-POL-RELATED RETROTRANSPOSON"/>
    <property type="match status" value="1"/>
</dbReference>
<dbReference type="OrthoDB" id="1919845at2759"/>
<evidence type="ECO:0000259" key="1">
    <source>
        <dbReference type="Pfam" id="PF07727"/>
    </source>
</evidence>
<dbReference type="InterPro" id="IPR043502">
    <property type="entry name" value="DNA/RNA_pol_sf"/>
</dbReference>
<dbReference type="SUPFAM" id="SSF56672">
    <property type="entry name" value="DNA/RNA polymerases"/>
    <property type="match status" value="1"/>
</dbReference>
<dbReference type="AlphaFoldDB" id="A0A9Q0D3A9"/>